<dbReference type="AlphaFoldDB" id="A0A0F6AZV7"/>
<proteinExistence type="predicted"/>
<name>A0A0F6AZV7_SALT1</name>
<accession>A0A0F6AZV7</accession>
<organism evidence="1 2">
    <name type="scientific">Salmonella typhimurium (strain 14028s / SGSC 2262)</name>
    <dbReference type="NCBI Taxonomy" id="588858"/>
    <lineage>
        <taxon>Bacteria</taxon>
        <taxon>Pseudomonadati</taxon>
        <taxon>Pseudomonadota</taxon>
        <taxon>Gammaproteobacteria</taxon>
        <taxon>Enterobacterales</taxon>
        <taxon>Enterobacteriaceae</taxon>
        <taxon>Salmonella</taxon>
    </lineage>
</organism>
<protein>
    <submittedName>
        <fullName evidence="1">Uncharacterized protein</fullName>
    </submittedName>
</protein>
<dbReference type="HOGENOM" id="CLU_3239411_0_0_6"/>
<dbReference type="Proteomes" id="UP000002695">
    <property type="component" value="Chromosome"/>
</dbReference>
<reference evidence="1 2" key="1">
    <citation type="journal article" date="2010" name="J. Bacteriol.">
        <title>Short-term signatures of evolutionary change in the Salmonella enterica serovar typhimurium 14028 genome.</title>
        <authorList>
            <person name="Jarvik T."/>
            <person name="Smillie C."/>
            <person name="Groisman E.A."/>
            <person name="Ochman H."/>
        </authorList>
    </citation>
    <scope>NUCLEOTIDE SEQUENCE [LARGE SCALE GENOMIC DNA]</scope>
    <source>
        <strain evidence="2">14028s / SGSC 2262</strain>
    </source>
</reference>
<gene>
    <name evidence="1" type="ordered locus">STM14_1292</name>
</gene>
<sequence>MHHIILVVFIQNAITNEFGHNRSPIITSNITMGCFYLAHDNSM</sequence>
<keyword evidence="2" id="KW-1185">Reference proteome</keyword>
<dbReference type="KEGG" id="seo:STM14_1292"/>
<evidence type="ECO:0000313" key="1">
    <source>
        <dbReference type="EMBL" id="ACY87781.1"/>
    </source>
</evidence>
<dbReference type="EMBL" id="CP001363">
    <property type="protein sequence ID" value="ACY87781.1"/>
    <property type="molecule type" value="Genomic_DNA"/>
</dbReference>
<evidence type="ECO:0000313" key="2">
    <source>
        <dbReference type="Proteomes" id="UP000002695"/>
    </source>
</evidence>